<comment type="caution">
    <text evidence="4">The sequence shown here is derived from an EMBL/GenBank/DDBJ whole genome shotgun (WGS) entry which is preliminary data.</text>
</comment>
<dbReference type="SUPFAM" id="SSF46689">
    <property type="entry name" value="Homeodomain-like"/>
    <property type="match status" value="1"/>
</dbReference>
<dbReference type="Pfam" id="PF14278">
    <property type="entry name" value="TetR_C_8"/>
    <property type="match status" value="1"/>
</dbReference>
<proteinExistence type="predicted"/>
<sequence>MKKCDNGQIDKIGFYVARGGINMKKDLRYQKTKIAILRAIEVLLQNKDFEKISIKDICETAQVSRSAFYLHYTDKYDLAKQCQLELVETGNRFIKERVITKRDKLMLTMLNLLLGEGKVMALLISSHGSSEIQESIRAVMRQNMQKNILPLTNIKFANSTEERYFLSFFSNAIFGVIQEWINSGQKESPEEIVALVDKNFSFEFK</sequence>
<dbReference type="InterPro" id="IPR050624">
    <property type="entry name" value="HTH-type_Tx_Regulator"/>
</dbReference>
<dbReference type="InterPro" id="IPR039532">
    <property type="entry name" value="TetR_C_Firmicutes"/>
</dbReference>
<evidence type="ECO:0000313" key="4">
    <source>
        <dbReference type="EMBL" id="KRL08178.1"/>
    </source>
</evidence>
<feature type="domain" description="HTH tetR-type" evidence="3">
    <location>
        <begin position="30"/>
        <end position="90"/>
    </location>
</feature>
<organism evidence="4 5">
    <name type="scientific">Liquorilactobacillus hordei DSM 19519</name>
    <dbReference type="NCBI Taxonomy" id="1423759"/>
    <lineage>
        <taxon>Bacteria</taxon>
        <taxon>Bacillati</taxon>
        <taxon>Bacillota</taxon>
        <taxon>Bacilli</taxon>
        <taxon>Lactobacillales</taxon>
        <taxon>Lactobacillaceae</taxon>
        <taxon>Liquorilactobacillus</taxon>
    </lineage>
</organism>
<dbReference type="InterPro" id="IPR001647">
    <property type="entry name" value="HTH_TetR"/>
</dbReference>
<evidence type="ECO:0000256" key="1">
    <source>
        <dbReference type="ARBA" id="ARBA00023125"/>
    </source>
</evidence>
<dbReference type="PROSITE" id="PS50977">
    <property type="entry name" value="HTH_TETR_2"/>
    <property type="match status" value="1"/>
</dbReference>
<evidence type="ECO:0000256" key="2">
    <source>
        <dbReference type="PROSITE-ProRule" id="PRU00335"/>
    </source>
</evidence>
<keyword evidence="5" id="KW-1185">Reference proteome</keyword>
<dbReference type="GeneID" id="98310310"/>
<dbReference type="Gene3D" id="1.10.357.10">
    <property type="entry name" value="Tetracycline Repressor, domain 2"/>
    <property type="match status" value="1"/>
</dbReference>
<dbReference type="Proteomes" id="UP000051448">
    <property type="component" value="Unassembled WGS sequence"/>
</dbReference>
<dbReference type="GO" id="GO:0003677">
    <property type="term" value="F:DNA binding"/>
    <property type="evidence" value="ECO:0007669"/>
    <property type="project" value="UniProtKB-UniRule"/>
</dbReference>
<keyword evidence="1 2" id="KW-0238">DNA-binding</keyword>
<evidence type="ECO:0000259" key="3">
    <source>
        <dbReference type="PROSITE" id="PS50977"/>
    </source>
</evidence>
<dbReference type="RefSeq" id="WP_233419099.1">
    <property type="nucleotide sequence ID" value="NZ_AZDX01000002.1"/>
</dbReference>
<accession>A0A0R1MSM8</accession>
<dbReference type="InterPro" id="IPR009057">
    <property type="entry name" value="Homeodomain-like_sf"/>
</dbReference>
<dbReference type="Pfam" id="PF00440">
    <property type="entry name" value="TetR_N"/>
    <property type="match status" value="1"/>
</dbReference>
<name>A0A0R1MSM8_9LACO</name>
<dbReference type="PANTHER" id="PTHR43479:SF7">
    <property type="entry name" value="TETR-FAMILY TRANSCRIPTIONAL REGULATOR"/>
    <property type="match status" value="1"/>
</dbReference>
<feature type="DNA-binding region" description="H-T-H motif" evidence="2">
    <location>
        <begin position="53"/>
        <end position="72"/>
    </location>
</feature>
<protein>
    <submittedName>
        <fullName evidence="4">TetR family transcriptional regulator</fullName>
    </submittedName>
</protein>
<dbReference type="STRING" id="1423759.FC92_GL000693"/>
<dbReference type="AlphaFoldDB" id="A0A0R1MSM8"/>
<reference evidence="4 5" key="1">
    <citation type="journal article" date="2015" name="Genome Announc.">
        <title>Expanding the biotechnology potential of lactobacilli through comparative genomics of 213 strains and associated genera.</title>
        <authorList>
            <person name="Sun Z."/>
            <person name="Harris H.M."/>
            <person name="McCann A."/>
            <person name="Guo C."/>
            <person name="Argimon S."/>
            <person name="Zhang W."/>
            <person name="Yang X."/>
            <person name="Jeffery I.B."/>
            <person name="Cooney J.C."/>
            <person name="Kagawa T.F."/>
            <person name="Liu W."/>
            <person name="Song Y."/>
            <person name="Salvetti E."/>
            <person name="Wrobel A."/>
            <person name="Rasinkangas P."/>
            <person name="Parkhill J."/>
            <person name="Rea M.C."/>
            <person name="O'Sullivan O."/>
            <person name="Ritari J."/>
            <person name="Douillard F.P."/>
            <person name="Paul Ross R."/>
            <person name="Yang R."/>
            <person name="Briner A.E."/>
            <person name="Felis G.E."/>
            <person name="de Vos W.M."/>
            <person name="Barrangou R."/>
            <person name="Klaenhammer T.R."/>
            <person name="Caufield P.W."/>
            <person name="Cui Y."/>
            <person name="Zhang H."/>
            <person name="O'Toole P.W."/>
        </authorList>
    </citation>
    <scope>NUCLEOTIDE SEQUENCE [LARGE SCALE GENOMIC DNA]</scope>
    <source>
        <strain evidence="4 5">DSM 19519</strain>
    </source>
</reference>
<evidence type="ECO:0000313" key="5">
    <source>
        <dbReference type="Proteomes" id="UP000051448"/>
    </source>
</evidence>
<dbReference type="PANTHER" id="PTHR43479">
    <property type="entry name" value="ACREF/ENVCD OPERON REPRESSOR-RELATED"/>
    <property type="match status" value="1"/>
</dbReference>
<dbReference type="PATRIC" id="fig|1423759.3.peg.733"/>
<dbReference type="EMBL" id="AZDX01000002">
    <property type="protein sequence ID" value="KRL08178.1"/>
    <property type="molecule type" value="Genomic_DNA"/>
</dbReference>
<gene>
    <name evidence="4" type="ORF">FC92_GL000693</name>
</gene>